<evidence type="ECO:0000256" key="3">
    <source>
        <dbReference type="ARBA" id="ARBA00023006"/>
    </source>
</evidence>
<dbReference type="AlphaFoldDB" id="A0A8C7GBA8"/>
<dbReference type="GO" id="GO:0000045">
    <property type="term" value="P:autophagosome assembly"/>
    <property type="evidence" value="ECO:0007669"/>
    <property type="project" value="InterPro"/>
</dbReference>
<dbReference type="GO" id="GO:0034045">
    <property type="term" value="C:phagophore assembly site membrane"/>
    <property type="evidence" value="ECO:0007669"/>
    <property type="project" value="TreeGrafter"/>
</dbReference>
<evidence type="ECO:0000256" key="4">
    <source>
        <dbReference type="RuleBase" id="RU361201"/>
    </source>
</evidence>
<evidence type="ECO:0000256" key="2">
    <source>
        <dbReference type="ARBA" id="ARBA00022786"/>
    </source>
</evidence>
<proteinExistence type="inferred from homology"/>
<comment type="subunit">
    <text evidence="4">Forms a conjugate with ATG5.</text>
</comment>
<evidence type="ECO:0000313" key="6">
    <source>
        <dbReference type="Ensembl" id="ENSOKIP00005040597.1"/>
    </source>
</evidence>
<dbReference type="GeneTree" id="ENSGT00390000016654"/>
<keyword evidence="1 4" id="KW-1017">Isopeptide bond</keyword>
<organism evidence="6 7">
    <name type="scientific">Oncorhynchus kisutch</name>
    <name type="common">Coho salmon</name>
    <name type="synonym">Salmo kisutch</name>
    <dbReference type="NCBI Taxonomy" id="8019"/>
    <lineage>
        <taxon>Eukaryota</taxon>
        <taxon>Metazoa</taxon>
        <taxon>Chordata</taxon>
        <taxon>Craniata</taxon>
        <taxon>Vertebrata</taxon>
        <taxon>Euteleostomi</taxon>
        <taxon>Actinopterygii</taxon>
        <taxon>Neopterygii</taxon>
        <taxon>Teleostei</taxon>
        <taxon>Protacanthopterygii</taxon>
        <taxon>Salmoniformes</taxon>
        <taxon>Salmonidae</taxon>
        <taxon>Salmoninae</taxon>
        <taxon>Oncorhynchus</taxon>
    </lineage>
</organism>
<dbReference type="GO" id="GO:0034274">
    <property type="term" value="C:Atg12-Atg5-Atg16 complex"/>
    <property type="evidence" value="ECO:0007669"/>
    <property type="project" value="TreeGrafter"/>
</dbReference>
<dbReference type="PANTHER" id="PTHR13385">
    <property type="entry name" value="AUTOPHAGY PROTEIN 12"/>
    <property type="match status" value="1"/>
</dbReference>
<name>A0A8C7GBA8_ONCKI</name>
<dbReference type="GO" id="GO:0097352">
    <property type="term" value="P:autophagosome maturation"/>
    <property type="evidence" value="ECO:0007669"/>
    <property type="project" value="TreeGrafter"/>
</dbReference>
<evidence type="ECO:0000256" key="1">
    <source>
        <dbReference type="ARBA" id="ARBA00022499"/>
    </source>
</evidence>
<keyword evidence="7" id="KW-1185">Reference proteome</keyword>
<dbReference type="GO" id="GO:0000421">
    <property type="term" value="C:autophagosome membrane"/>
    <property type="evidence" value="ECO:0007669"/>
    <property type="project" value="TreeGrafter"/>
</dbReference>
<gene>
    <name evidence="6" type="primary">LOC109879294</name>
</gene>
<dbReference type="Gene3D" id="3.10.20.90">
    <property type="entry name" value="Phosphatidylinositol 3-kinase Catalytic Subunit, Chain A, domain 1"/>
    <property type="match status" value="1"/>
</dbReference>
<dbReference type="InterPro" id="IPR029071">
    <property type="entry name" value="Ubiquitin-like_domsf"/>
</dbReference>
<keyword evidence="2 4" id="KW-0833">Ubl conjugation pathway</keyword>
<dbReference type="PANTHER" id="PTHR13385:SF0">
    <property type="entry name" value="UBIQUITIN-LIKE PROTEIN ATG12"/>
    <property type="match status" value="1"/>
</dbReference>
<sequence length="157" mass="17514">MQRFPHNECVSESSALGLLRMSDKAESPTETQKDEPSTPQQPTEDSGMADDKKKIDVLLKAVGDTPIMKTKKWSVEKGRTVQSLSQFISRFLKMEANEQLLYSPCDMSGLPLLSVTEFIYVNQSFSPSPDQEVGVLFQCFGSDGKLVLHYCKSQAWG</sequence>
<dbReference type="Ensembl" id="ENSOKIT00005042827.1">
    <property type="protein sequence ID" value="ENSOKIP00005040597.1"/>
    <property type="gene ID" value="ENSOKIG00005017237.1"/>
</dbReference>
<protein>
    <recommendedName>
        <fullName evidence="4">Ubiquitin-like protein ATG12</fullName>
    </recommendedName>
</protein>
<accession>A0A8C7GBA8</accession>
<feature type="compositionally biased region" description="Basic and acidic residues" evidence="5">
    <location>
        <begin position="21"/>
        <end position="36"/>
    </location>
</feature>
<evidence type="ECO:0000256" key="5">
    <source>
        <dbReference type="SAM" id="MobiDB-lite"/>
    </source>
</evidence>
<dbReference type="Proteomes" id="UP000694557">
    <property type="component" value="Unassembled WGS sequence"/>
</dbReference>
<comment type="function">
    <text evidence="4">Ubiquitin-like protein involved in autophagic vesicle formation.</text>
</comment>
<feature type="region of interest" description="Disordered" evidence="5">
    <location>
        <begin position="1"/>
        <end position="52"/>
    </location>
</feature>
<evidence type="ECO:0000313" key="7">
    <source>
        <dbReference type="Proteomes" id="UP000694557"/>
    </source>
</evidence>
<dbReference type="CDD" id="cd01612">
    <property type="entry name" value="Ubl_ATG12"/>
    <property type="match status" value="1"/>
</dbReference>
<reference evidence="6" key="2">
    <citation type="submission" date="2025-09" db="UniProtKB">
        <authorList>
            <consortium name="Ensembl"/>
        </authorList>
    </citation>
    <scope>IDENTIFICATION</scope>
</reference>
<dbReference type="GO" id="GO:0034727">
    <property type="term" value="P:piecemeal microautophagy of the nucleus"/>
    <property type="evidence" value="ECO:0007669"/>
    <property type="project" value="TreeGrafter"/>
</dbReference>
<dbReference type="SUPFAM" id="SSF54236">
    <property type="entry name" value="Ubiquitin-like"/>
    <property type="match status" value="1"/>
</dbReference>
<reference evidence="6" key="1">
    <citation type="submission" date="2025-08" db="UniProtKB">
        <authorList>
            <consortium name="Ensembl"/>
        </authorList>
    </citation>
    <scope>IDENTIFICATION</scope>
</reference>
<dbReference type="Pfam" id="PF04110">
    <property type="entry name" value="APG12"/>
    <property type="match status" value="2"/>
</dbReference>
<dbReference type="GO" id="GO:0061723">
    <property type="term" value="P:glycophagy"/>
    <property type="evidence" value="ECO:0007669"/>
    <property type="project" value="TreeGrafter"/>
</dbReference>
<dbReference type="GO" id="GO:0019776">
    <property type="term" value="F:Atg8-family ligase activity"/>
    <property type="evidence" value="ECO:0007669"/>
    <property type="project" value="TreeGrafter"/>
</dbReference>
<keyword evidence="3 4" id="KW-0072">Autophagy</keyword>
<dbReference type="InterPro" id="IPR007242">
    <property type="entry name" value="Atg12"/>
</dbReference>
<comment type="similarity">
    <text evidence="4">Belongs to the ATG12 family.</text>
</comment>
<dbReference type="GO" id="GO:0000422">
    <property type="term" value="P:autophagy of mitochondrion"/>
    <property type="evidence" value="ECO:0007669"/>
    <property type="project" value="TreeGrafter"/>
</dbReference>